<evidence type="ECO:0000313" key="2">
    <source>
        <dbReference type="Proteomes" id="UP001163603"/>
    </source>
</evidence>
<protein>
    <submittedName>
        <fullName evidence="1">Uncharacterized protein</fullName>
    </submittedName>
</protein>
<proteinExistence type="predicted"/>
<evidence type="ECO:0000313" key="1">
    <source>
        <dbReference type="EMBL" id="KAJ0025326.1"/>
    </source>
</evidence>
<accession>A0ACC0XUX4</accession>
<gene>
    <name evidence="1" type="ORF">Pint_07984</name>
</gene>
<dbReference type="Proteomes" id="UP001163603">
    <property type="component" value="Chromosome 10"/>
</dbReference>
<dbReference type="EMBL" id="CM047745">
    <property type="protein sequence ID" value="KAJ0025326.1"/>
    <property type="molecule type" value="Genomic_DNA"/>
</dbReference>
<name>A0ACC0XUX4_9ROSI</name>
<comment type="caution">
    <text evidence="1">The sequence shown here is derived from an EMBL/GenBank/DDBJ whole genome shotgun (WGS) entry which is preliminary data.</text>
</comment>
<keyword evidence="2" id="KW-1185">Reference proteome</keyword>
<sequence>MGCLGEEDLDQMVRDYFEPPDSLSSFSFPSSKPFHQSKYLTLQGVLGKISDVEAEIHQKVSRYVKNLGSFVEVKNQRKWAAMSLKADGFEASLCKTTWDSSCSFSKDSYEYIEVMVNKSNINGGISTRLIVDIDFRSQFEVARPTKTYNDLISILPAIFVGTEEKLKEIISLICRAGKKSLKEKGLDIGPWRSASYMRAKWLSTNCKKIPFSSNQSEEKGNNASNTCCPLMSYLA</sequence>
<organism evidence="1 2">
    <name type="scientific">Pistacia integerrima</name>
    <dbReference type="NCBI Taxonomy" id="434235"/>
    <lineage>
        <taxon>Eukaryota</taxon>
        <taxon>Viridiplantae</taxon>
        <taxon>Streptophyta</taxon>
        <taxon>Embryophyta</taxon>
        <taxon>Tracheophyta</taxon>
        <taxon>Spermatophyta</taxon>
        <taxon>Magnoliopsida</taxon>
        <taxon>eudicotyledons</taxon>
        <taxon>Gunneridae</taxon>
        <taxon>Pentapetalae</taxon>
        <taxon>rosids</taxon>
        <taxon>malvids</taxon>
        <taxon>Sapindales</taxon>
        <taxon>Anacardiaceae</taxon>
        <taxon>Pistacia</taxon>
    </lineage>
</organism>
<reference evidence="2" key="1">
    <citation type="journal article" date="2023" name="G3 (Bethesda)">
        <title>Genome assembly and association tests identify interacting loci associated with vigor, precocity, and sex in interspecific pistachio rootstocks.</title>
        <authorList>
            <person name="Palmer W."/>
            <person name="Jacygrad E."/>
            <person name="Sagayaradj S."/>
            <person name="Cavanaugh K."/>
            <person name="Han R."/>
            <person name="Bertier L."/>
            <person name="Beede B."/>
            <person name="Kafkas S."/>
            <person name="Golino D."/>
            <person name="Preece J."/>
            <person name="Michelmore R."/>
        </authorList>
    </citation>
    <scope>NUCLEOTIDE SEQUENCE [LARGE SCALE GENOMIC DNA]</scope>
</reference>